<dbReference type="AlphaFoldDB" id="A0A0D7BPM9"/>
<evidence type="ECO:0008006" key="10">
    <source>
        <dbReference type="Google" id="ProtNLM"/>
    </source>
</evidence>
<feature type="region of interest" description="Disordered" evidence="3">
    <location>
        <begin position="214"/>
        <end position="262"/>
    </location>
</feature>
<evidence type="ECO:0000313" key="8">
    <source>
        <dbReference type="EMBL" id="KIY72144.1"/>
    </source>
</evidence>
<dbReference type="Pfam" id="PF26254">
    <property type="entry name" value="Ig_TRAPPC9-Trs120_1st"/>
    <property type="match status" value="1"/>
</dbReference>
<evidence type="ECO:0000256" key="1">
    <source>
        <dbReference type="ARBA" id="ARBA00004555"/>
    </source>
</evidence>
<dbReference type="OrthoDB" id="27962at2759"/>
<evidence type="ECO:0000256" key="2">
    <source>
        <dbReference type="ARBA" id="ARBA00023034"/>
    </source>
</evidence>
<feature type="domain" description="Trs120/TRAPPC9 TPR region" evidence="5">
    <location>
        <begin position="358"/>
        <end position="647"/>
    </location>
</feature>
<dbReference type="InterPro" id="IPR058563">
    <property type="entry name" value="Trs120_TRAPPC9_N"/>
</dbReference>
<evidence type="ECO:0000256" key="3">
    <source>
        <dbReference type="SAM" id="MobiDB-lite"/>
    </source>
</evidence>
<evidence type="ECO:0000259" key="5">
    <source>
        <dbReference type="Pfam" id="PF26251"/>
    </source>
</evidence>
<dbReference type="Pfam" id="PF08626">
    <property type="entry name" value="TRAPPC9-Trs120"/>
    <property type="match status" value="1"/>
</dbReference>
<dbReference type="PANTHER" id="PTHR21512">
    <property type="entry name" value="TRAFFICKING PROTEIN PARTICLE COMPLEX SUBUNIT 9"/>
    <property type="match status" value="1"/>
</dbReference>
<dbReference type="GO" id="GO:0005802">
    <property type="term" value="C:trans-Golgi network"/>
    <property type="evidence" value="ECO:0007669"/>
    <property type="project" value="TreeGrafter"/>
</dbReference>
<comment type="subcellular location">
    <subcellularLocation>
        <location evidence="1">Golgi apparatus</location>
    </subcellularLocation>
</comment>
<dbReference type="Pfam" id="PF26251">
    <property type="entry name" value="TPR_TRAPPC9-Trs120"/>
    <property type="match status" value="1"/>
</dbReference>
<dbReference type="Pfam" id="PF26282">
    <property type="entry name" value="Ig_TRAPPC9-Trs120_3rd"/>
    <property type="match status" value="1"/>
</dbReference>
<sequence length="1277" mass="140402">MDTHGFASLARVPILLVPVGSISHATFDKYVSEIRSLDSIRLGDIPVDKKHERARFMPNPLSTGHLHLSFPTHPPPRAHAGLALIRPSHFPLAVIGLAECSPTDTLSSVLAQFNTTLLDLFPSDALYPLARNCFVFEDGDGNNSSHLGDSQAGMVVIPSMMGNKKLYISTLIADLCSNILGELGALVHTLESPLGNEYLNATLFPNLPPLNELPTPLDGSSKPGLPSHNSFPDSKVTQLASPPSMMRTSSAGSRRQSTFGQASRQRYSSIGVASSHGRLFKVLGDFYMIAGRTEDASIWYNEALQMFKTSQDPVWQASALEAQATIAVLDAWASNHGLQTSSSNITTREPWADITSKLTQATALYQKVTPPSDAEHAYTLLSYLYCRCILRHSSLLFSVWSAKGWGPLAFLAMMQPGTNAYLPPTITAGERDVWGTLERLSMISGVSRLSVATVLAQVHGPWLLHLGPRERISILEATASIYSCLGYRRKEAYILREILGCVMDLIVCGREEDGGVTVAAPDGSVGIRHSEKTDGNASLLNMLTYVCRTLGVDLQAVKIVDEQTGRPKTQASMDAEGQLREPFGWPELQVGVVREAIAVAEALPDHLSVAQFCLSSLKTLQPTAMGPGDQLHFYTTAMRALQTAKRRGELKTVEFWAENPLVKITVTPLPLIRVPNEKPVAALRPKSEAVNHILTGGKDPFLYNPRRGTIGKRQLMIVQNEAIEVVVILRNPYVFDLELDGFSLSTTGPALDAPKANLTIPARSYHRVLVGGTAKESGLLTIRGCILESSGNAREFLIPPDEDDISVQQHSSLTCEMGRVKHAGLEATPWNKVSERRHSNLIEKLMKKAVEASKGFLECKVVPEQPLLRIRRTSVTHGALMLYDGERSIIRLTVENISSLPIDFLRLAFDDSTIQTAQQALVDGGLSTFETYELEYTLIHRPLFEWNENEAKEILPGGLLTLNVQCFGKVGCSTGSIYATYAHVNRADQETAEVFHTRQLSYPLMVTVYRMLECQVMDIHPYPGKSDWCMFSVEIRNTYGSPFEVIIERTQEGLDSESATTTIAPGSTSRLVIALRKFILSEAHIDEPIPTLSDRQFVVASEKLSKAEGRAQRELFWYREELFKCMNCHWKEAGSGTRSGELSLRQMRMTQQMLKALRTDSAKATLRLVGPDGKEVGKDEKGRWMPPANEFVDLRVDVQQLSGTATLRVDLSVDPLEDVLYEGVLLDIPLGRLGPGDSREVSIPLCFLSWGRFTLGAAVRSGHVPESTTRLIALVSG</sequence>
<feature type="domain" description="Trs120/TRAPPC9 third Ig-like" evidence="7">
    <location>
        <begin position="1025"/>
        <end position="1158"/>
    </location>
</feature>
<proteinExistence type="predicted"/>
<dbReference type="Pfam" id="PF26280">
    <property type="entry name" value="Ig_TRAPPC9-Trs120_2nd"/>
    <property type="match status" value="1"/>
</dbReference>
<feature type="domain" description="Trs120/TRAPPC9 first Ig-like" evidence="6">
    <location>
        <begin position="662"/>
        <end position="864"/>
    </location>
</feature>
<evidence type="ECO:0000259" key="6">
    <source>
        <dbReference type="Pfam" id="PF26254"/>
    </source>
</evidence>
<evidence type="ECO:0000259" key="4">
    <source>
        <dbReference type="Pfam" id="PF08626"/>
    </source>
</evidence>
<dbReference type="PANTHER" id="PTHR21512:SF5">
    <property type="entry name" value="TRAFFICKING PROTEIN PARTICLE COMPLEX SUBUNIT 9"/>
    <property type="match status" value="1"/>
</dbReference>
<dbReference type="InterPro" id="IPR058567">
    <property type="entry name" value="Ig_TRAPPC9_Trs120_3rd"/>
</dbReference>
<dbReference type="STRING" id="1314674.A0A0D7BPM9"/>
<evidence type="ECO:0000313" key="9">
    <source>
        <dbReference type="Proteomes" id="UP000054007"/>
    </source>
</evidence>
<organism evidence="8 9">
    <name type="scientific">Cylindrobasidium torrendii FP15055 ss-10</name>
    <dbReference type="NCBI Taxonomy" id="1314674"/>
    <lineage>
        <taxon>Eukaryota</taxon>
        <taxon>Fungi</taxon>
        <taxon>Dikarya</taxon>
        <taxon>Basidiomycota</taxon>
        <taxon>Agaricomycotina</taxon>
        <taxon>Agaricomycetes</taxon>
        <taxon>Agaricomycetidae</taxon>
        <taxon>Agaricales</taxon>
        <taxon>Marasmiineae</taxon>
        <taxon>Physalacriaceae</taxon>
        <taxon>Cylindrobasidium</taxon>
    </lineage>
</organism>
<reference evidence="8 9" key="1">
    <citation type="journal article" date="2015" name="Fungal Genet. Biol.">
        <title>Evolution of novel wood decay mechanisms in Agaricales revealed by the genome sequences of Fistulina hepatica and Cylindrobasidium torrendii.</title>
        <authorList>
            <person name="Floudas D."/>
            <person name="Held B.W."/>
            <person name="Riley R."/>
            <person name="Nagy L.G."/>
            <person name="Koehler G."/>
            <person name="Ransdell A.S."/>
            <person name="Younus H."/>
            <person name="Chow J."/>
            <person name="Chiniquy J."/>
            <person name="Lipzen A."/>
            <person name="Tritt A."/>
            <person name="Sun H."/>
            <person name="Haridas S."/>
            <person name="LaButti K."/>
            <person name="Ohm R.A."/>
            <person name="Kues U."/>
            <person name="Blanchette R.A."/>
            <person name="Grigoriev I.V."/>
            <person name="Minto R.E."/>
            <person name="Hibbett D.S."/>
        </authorList>
    </citation>
    <scope>NUCLEOTIDE SEQUENCE [LARGE SCALE GENOMIC DNA]</scope>
    <source>
        <strain evidence="8 9">FP15055 ss-10</strain>
    </source>
</reference>
<feature type="domain" description="Trs120/TRAPPC9 N-terminal" evidence="4">
    <location>
        <begin position="7"/>
        <end position="334"/>
    </location>
</feature>
<dbReference type="Proteomes" id="UP000054007">
    <property type="component" value="Unassembled WGS sequence"/>
</dbReference>
<dbReference type="EMBL" id="KN880446">
    <property type="protein sequence ID" value="KIY72144.1"/>
    <property type="molecule type" value="Genomic_DNA"/>
</dbReference>
<keyword evidence="9" id="KW-1185">Reference proteome</keyword>
<name>A0A0D7BPM9_9AGAR</name>
<dbReference type="InterPro" id="IPR058564">
    <property type="entry name" value="TPR_TRAPPC9_Trs120"/>
</dbReference>
<evidence type="ECO:0000259" key="7">
    <source>
        <dbReference type="Pfam" id="PF26282"/>
    </source>
</evidence>
<feature type="compositionally biased region" description="Polar residues" evidence="3">
    <location>
        <begin position="227"/>
        <end position="262"/>
    </location>
</feature>
<gene>
    <name evidence="8" type="ORF">CYLTODRAFT_434842</name>
</gene>
<protein>
    <recommendedName>
        <fullName evidence="10">Trs120-domain-containing protein</fullName>
    </recommendedName>
</protein>
<accession>A0A0D7BPM9</accession>
<dbReference type="InterPro" id="IPR013935">
    <property type="entry name" value="Trs120_TRAPPC9"/>
</dbReference>
<dbReference type="InterPro" id="IPR058565">
    <property type="entry name" value="Ig_TRAPPC9_Trs120_1st"/>
</dbReference>
<keyword evidence="2" id="KW-0333">Golgi apparatus</keyword>